<keyword evidence="5" id="KW-1185">Reference proteome</keyword>
<dbReference type="Pfam" id="PF12796">
    <property type="entry name" value="Ank_2"/>
    <property type="match status" value="1"/>
</dbReference>
<dbReference type="SMART" id="SM00248">
    <property type="entry name" value="ANK"/>
    <property type="match status" value="6"/>
</dbReference>
<feature type="repeat" description="ANK" evidence="3">
    <location>
        <begin position="82"/>
        <end position="114"/>
    </location>
</feature>
<reference evidence="4" key="2">
    <citation type="submission" date="2025-08" db="UniProtKB">
        <authorList>
            <consortium name="Ensembl"/>
        </authorList>
    </citation>
    <scope>IDENTIFICATION</scope>
</reference>
<proteinExistence type="predicted"/>
<feature type="repeat" description="ANK" evidence="3">
    <location>
        <begin position="149"/>
        <end position="181"/>
    </location>
</feature>
<dbReference type="InterPro" id="IPR036770">
    <property type="entry name" value="Ankyrin_rpt-contain_sf"/>
</dbReference>
<reference evidence="4" key="3">
    <citation type="submission" date="2025-09" db="UniProtKB">
        <authorList>
            <consortium name="Ensembl"/>
        </authorList>
    </citation>
    <scope>IDENTIFICATION</scope>
</reference>
<dbReference type="PROSITE" id="PS50088">
    <property type="entry name" value="ANK_REPEAT"/>
    <property type="match status" value="4"/>
</dbReference>
<evidence type="ECO:0000256" key="3">
    <source>
        <dbReference type="PROSITE-ProRule" id="PRU00023"/>
    </source>
</evidence>
<protein>
    <submittedName>
        <fullName evidence="4">Uncharacterized protein</fullName>
    </submittedName>
</protein>
<accession>H2Z4W1</accession>
<dbReference type="Pfam" id="PF00023">
    <property type="entry name" value="Ank"/>
    <property type="match status" value="1"/>
</dbReference>
<feature type="repeat" description="ANK" evidence="3">
    <location>
        <begin position="185"/>
        <end position="214"/>
    </location>
</feature>
<evidence type="ECO:0000313" key="5">
    <source>
        <dbReference type="Proteomes" id="UP000007875"/>
    </source>
</evidence>
<dbReference type="InterPro" id="IPR050663">
    <property type="entry name" value="Ankyrin-SOCS_Box"/>
</dbReference>
<evidence type="ECO:0000256" key="1">
    <source>
        <dbReference type="ARBA" id="ARBA00022737"/>
    </source>
</evidence>
<dbReference type="PRINTS" id="PR01415">
    <property type="entry name" value="ANKYRIN"/>
</dbReference>
<dbReference type="InParanoid" id="H2Z4W1"/>
<evidence type="ECO:0000256" key="2">
    <source>
        <dbReference type="ARBA" id="ARBA00023043"/>
    </source>
</evidence>
<dbReference type="GO" id="GO:0045944">
    <property type="term" value="P:positive regulation of transcription by RNA polymerase II"/>
    <property type="evidence" value="ECO:0007669"/>
    <property type="project" value="TreeGrafter"/>
</dbReference>
<name>H2Z4W1_CIOSA</name>
<reference evidence="5" key="1">
    <citation type="submission" date="2003-08" db="EMBL/GenBank/DDBJ databases">
        <authorList>
            <person name="Birren B."/>
            <person name="Nusbaum C."/>
            <person name="Abebe A."/>
            <person name="Abouelleil A."/>
            <person name="Adekoya E."/>
            <person name="Ait-zahra M."/>
            <person name="Allen N."/>
            <person name="Allen T."/>
            <person name="An P."/>
            <person name="Anderson M."/>
            <person name="Anderson S."/>
            <person name="Arachchi H."/>
            <person name="Armbruster J."/>
            <person name="Bachantsang P."/>
            <person name="Baldwin J."/>
            <person name="Barry A."/>
            <person name="Bayul T."/>
            <person name="Blitshsteyn B."/>
            <person name="Bloom T."/>
            <person name="Blye J."/>
            <person name="Boguslavskiy L."/>
            <person name="Borowsky M."/>
            <person name="Boukhgalter B."/>
            <person name="Brunache A."/>
            <person name="Butler J."/>
            <person name="Calixte N."/>
            <person name="Calvo S."/>
            <person name="Camarata J."/>
            <person name="Campo K."/>
            <person name="Chang J."/>
            <person name="Cheshatsang Y."/>
            <person name="Citroen M."/>
            <person name="Collymore A."/>
            <person name="Considine T."/>
            <person name="Cook A."/>
            <person name="Cooke P."/>
            <person name="Corum B."/>
            <person name="Cuomo C."/>
            <person name="David R."/>
            <person name="Dawoe T."/>
            <person name="Degray S."/>
            <person name="Dodge S."/>
            <person name="Dooley K."/>
            <person name="Dorje P."/>
            <person name="Dorjee K."/>
            <person name="Dorris L."/>
            <person name="Duffey N."/>
            <person name="Dupes A."/>
            <person name="Elkins T."/>
            <person name="Engels R."/>
            <person name="Erickson J."/>
            <person name="Farina A."/>
            <person name="Faro S."/>
            <person name="Ferreira P."/>
            <person name="Fischer H."/>
            <person name="Fitzgerald M."/>
            <person name="Foley K."/>
            <person name="Gage D."/>
            <person name="Galagan J."/>
            <person name="Gearin G."/>
            <person name="Gnerre S."/>
            <person name="Gnirke A."/>
            <person name="Goyette A."/>
            <person name="Graham J."/>
            <person name="Grandbois E."/>
            <person name="Gyaltsen K."/>
            <person name="Hafez N."/>
            <person name="Hagopian D."/>
            <person name="Hagos B."/>
            <person name="Hall J."/>
            <person name="Hatcher B."/>
            <person name="Heller A."/>
            <person name="Higgins H."/>
            <person name="Honan T."/>
            <person name="Horn A."/>
            <person name="Houde N."/>
            <person name="Hughes L."/>
            <person name="Hulme W."/>
            <person name="Husby E."/>
            <person name="Iliev I."/>
            <person name="Jaffe D."/>
            <person name="Jones C."/>
            <person name="Kamal M."/>
            <person name="Kamat A."/>
            <person name="Kamvysselis M."/>
            <person name="Karlsson E."/>
            <person name="Kells C."/>
            <person name="Kieu A."/>
            <person name="Kisner P."/>
            <person name="Kodira C."/>
            <person name="Kulbokas E."/>
            <person name="Labutti K."/>
            <person name="Lama D."/>
            <person name="Landers T."/>
            <person name="Leger J."/>
            <person name="Levine S."/>
            <person name="Lewis D."/>
            <person name="Lewis T."/>
            <person name="Lindblad-toh K."/>
            <person name="Liu X."/>
            <person name="Lokyitsang T."/>
            <person name="Lokyitsang Y."/>
            <person name="Lucien O."/>
            <person name="Lui A."/>
            <person name="Ma L.J."/>
            <person name="Mabbitt R."/>
            <person name="Macdonald J."/>
            <person name="Maclean C."/>
            <person name="Major J."/>
            <person name="Manning J."/>
            <person name="Marabella R."/>
            <person name="Maru K."/>
            <person name="Matthews C."/>
            <person name="Mauceli E."/>
            <person name="Mccarthy M."/>
            <person name="Mcdonough S."/>
            <person name="Mcghee T."/>
            <person name="Meldrim J."/>
            <person name="Meneus L."/>
            <person name="Mesirov J."/>
            <person name="Mihalev A."/>
            <person name="Mihova T."/>
            <person name="Mikkelsen T."/>
            <person name="Mlenga V."/>
            <person name="Moru K."/>
            <person name="Mozes J."/>
            <person name="Mulrain L."/>
            <person name="Munson G."/>
            <person name="Naylor J."/>
            <person name="Newes C."/>
            <person name="Nguyen C."/>
            <person name="Nguyen N."/>
            <person name="Nguyen T."/>
            <person name="Nicol R."/>
            <person name="Nielsen C."/>
            <person name="Nizzari M."/>
            <person name="Norbu C."/>
            <person name="Norbu N."/>
            <person name="O'donnell P."/>
            <person name="Okoawo O."/>
            <person name="O'leary S."/>
            <person name="Omotosho B."/>
            <person name="O'neill K."/>
            <person name="Osman S."/>
            <person name="Parker S."/>
            <person name="Perrin D."/>
            <person name="Phunkhang P."/>
            <person name="Piqani B."/>
            <person name="Purcell S."/>
            <person name="Rachupka T."/>
            <person name="Ramasamy U."/>
            <person name="Rameau R."/>
            <person name="Ray V."/>
            <person name="Raymond C."/>
            <person name="Retta R."/>
            <person name="Richardson S."/>
            <person name="Rise C."/>
            <person name="Rodriguez J."/>
            <person name="Rogers J."/>
            <person name="Rogov P."/>
            <person name="Rutman M."/>
            <person name="Schupbach R."/>
            <person name="Seaman C."/>
            <person name="Settipalli S."/>
            <person name="Sharpe T."/>
            <person name="Sheridan J."/>
            <person name="Sherpa N."/>
            <person name="Shi J."/>
            <person name="Smirnov S."/>
            <person name="Smith C."/>
            <person name="Sougnez C."/>
            <person name="Spencer B."/>
            <person name="Stalker J."/>
            <person name="Stange-thomann N."/>
            <person name="Stavropoulos S."/>
            <person name="Stetson K."/>
            <person name="Stone C."/>
            <person name="Stone S."/>
            <person name="Stubbs M."/>
            <person name="Talamas J."/>
            <person name="Tchuinga P."/>
            <person name="Tenzing P."/>
            <person name="Tesfaye S."/>
            <person name="Theodore J."/>
            <person name="Thoulutsang Y."/>
            <person name="Topham K."/>
            <person name="Towey S."/>
            <person name="Tsamla T."/>
            <person name="Tsomo N."/>
            <person name="Vallee D."/>
            <person name="Vassiliev H."/>
            <person name="Venkataraman V."/>
            <person name="Vinson J."/>
            <person name="Vo A."/>
            <person name="Wade C."/>
            <person name="Wang S."/>
            <person name="Wangchuk T."/>
            <person name="Wangdi T."/>
            <person name="Whittaker C."/>
            <person name="Wilkinson J."/>
            <person name="Wu Y."/>
            <person name="Wyman D."/>
            <person name="Yadav S."/>
            <person name="Yang S."/>
            <person name="Yang X."/>
            <person name="Yeager S."/>
            <person name="Yee E."/>
            <person name="Young G."/>
            <person name="Zainoun J."/>
            <person name="Zembeck L."/>
            <person name="Zimmer A."/>
            <person name="Zody M."/>
            <person name="Lander E."/>
        </authorList>
    </citation>
    <scope>NUCLEOTIDE SEQUENCE [LARGE SCALE GENOMIC DNA]</scope>
</reference>
<evidence type="ECO:0000313" key="4">
    <source>
        <dbReference type="Ensembl" id="ENSCSAVP00000012623.1"/>
    </source>
</evidence>
<dbReference type="STRING" id="51511.ENSCSAVP00000012623"/>
<sequence>MWCWTNRETLLEINLQKQKIRRVKQLLSRGANPDKYSDEYKCSLLSIAITQRNEDMVRLMLKAGASTSQNIWYAHHGCKPSSYEYPLHIAVFQGSMGIVKALVEHGANVDIGQDSKIGTPLHLAAKQGHREVTSYLLSKNADIISIDRNLNTPLHIAACYGYEPVAKVLLTHGAPVNARNFCLSTPLHYAAKAGAVVMTQLLLEHGANMMLRDITECTPYDLAKSEDIKKLLSEHISCN</sequence>
<dbReference type="Ensembl" id="ENSCSAVT00000012767.1">
    <property type="protein sequence ID" value="ENSCSAVP00000012623.1"/>
    <property type="gene ID" value="ENSCSAVG00000007406.1"/>
</dbReference>
<keyword evidence="1" id="KW-0677">Repeat</keyword>
<dbReference type="eggNOG" id="KOG4177">
    <property type="taxonomic scope" value="Eukaryota"/>
</dbReference>
<dbReference type="OMA" id="FRGHQEI"/>
<dbReference type="GO" id="GO:0005634">
    <property type="term" value="C:nucleus"/>
    <property type="evidence" value="ECO:0007669"/>
    <property type="project" value="TreeGrafter"/>
</dbReference>
<feature type="repeat" description="ANK" evidence="3">
    <location>
        <begin position="119"/>
        <end position="148"/>
    </location>
</feature>
<dbReference type="InterPro" id="IPR002110">
    <property type="entry name" value="Ankyrin_rpt"/>
</dbReference>
<dbReference type="AlphaFoldDB" id="H2Z4W1"/>
<dbReference type="SUPFAM" id="SSF48403">
    <property type="entry name" value="Ankyrin repeat"/>
    <property type="match status" value="1"/>
</dbReference>
<dbReference type="GO" id="GO:0000976">
    <property type="term" value="F:transcription cis-regulatory region binding"/>
    <property type="evidence" value="ECO:0007669"/>
    <property type="project" value="TreeGrafter"/>
</dbReference>
<keyword evidence="2 3" id="KW-0040">ANK repeat</keyword>
<organism evidence="4 5">
    <name type="scientific">Ciona savignyi</name>
    <name type="common">Pacific transparent sea squirt</name>
    <dbReference type="NCBI Taxonomy" id="51511"/>
    <lineage>
        <taxon>Eukaryota</taxon>
        <taxon>Metazoa</taxon>
        <taxon>Chordata</taxon>
        <taxon>Tunicata</taxon>
        <taxon>Ascidiacea</taxon>
        <taxon>Phlebobranchia</taxon>
        <taxon>Cionidae</taxon>
        <taxon>Ciona</taxon>
    </lineage>
</organism>
<dbReference type="PROSITE" id="PS50297">
    <property type="entry name" value="ANK_REP_REGION"/>
    <property type="match status" value="4"/>
</dbReference>
<dbReference type="Gene3D" id="1.25.40.20">
    <property type="entry name" value="Ankyrin repeat-containing domain"/>
    <property type="match status" value="2"/>
</dbReference>
<dbReference type="Proteomes" id="UP000007875">
    <property type="component" value="Unassembled WGS sequence"/>
</dbReference>
<dbReference type="PANTHER" id="PTHR24193">
    <property type="entry name" value="ANKYRIN REPEAT PROTEIN"/>
    <property type="match status" value="1"/>
</dbReference>
<dbReference type="GeneTree" id="ENSGT00940000173654"/>
<dbReference type="PANTHER" id="PTHR24193:SF121">
    <property type="entry name" value="ADA2A-CONTAINING COMPLEX COMPONENT 3, ISOFORM D"/>
    <property type="match status" value="1"/>
</dbReference>
<dbReference type="HOGENOM" id="CLU_1163393_0_0_1"/>